<dbReference type="AlphaFoldDB" id="A0AAF0BVK8"/>
<evidence type="ECO:0000313" key="2">
    <source>
        <dbReference type="EMBL" id="WCO68962.1"/>
    </source>
</evidence>
<dbReference type="SUPFAM" id="SSF69318">
    <property type="entry name" value="Integrin alpha N-terminal domain"/>
    <property type="match status" value="1"/>
</dbReference>
<evidence type="ECO:0000256" key="1">
    <source>
        <dbReference type="SAM" id="MobiDB-lite"/>
    </source>
</evidence>
<dbReference type="RefSeq" id="WP_272738476.1">
    <property type="nucleotide sequence ID" value="NZ_CP116942.1"/>
</dbReference>
<evidence type="ECO:0000313" key="3">
    <source>
        <dbReference type="Proteomes" id="UP001216390"/>
    </source>
</evidence>
<feature type="region of interest" description="Disordered" evidence="1">
    <location>
        <begin position="91"/>
        <end position="115"/>
    </location>
</feature>
<organism evidence="2 3">
    <name type="scientific">Iamia majanohamensis</name>
    <dbReference type="NCBI Taxonomy" id="467976"/>
    <lineage>
        <taxon>Bacteria</taxon>
        <taxon>Bacillati</taxon>
        <taxon>Actinomycetota</taxon>
        <taxon>Acidimicrobiia</taxon>
        <taxon>Acidimicrobiales</taxon>
        <taxon>Iamiaceae</taxon>
        <taxon>Iamia</taxon>
    </lineage>
</organism>
<dbReference type="KEGG" id="ima:PO878_09520"/>
<dbReference type="EMBL" id="CP116942">
    <property type="protein sequence ID" value="WCO68962.1"/>
    <property type="molecule type" value="Genomic_DNA"/>
</dbReference>
<feature type="region of interest" description="Disordered" evidence="1">
    <location>
        <begin position="347"/>
        <end position="378"/>
    </location>
</feature>
<dbReference type="InterPro" id="IPR018247">
    <property type="entry name" value="EF_Hand_1_Ca_BS"/>
</dbReference>
<proteinExistence type="predicted"/>
<accession>A0AAF0BVK8</accession>
<keyword evidence="3" id="KW-1185">Reference proteome</keyword>
<sequence>MATPAVPAPLGHPGGPTRRRGRALATLAASGLVVAGLLVGGPAVAPAQDACPEPYAPLASVDQYSGSTATLPEVPGDDVVLDTAEVVAGAVGPLDSDGDGQPDEIGPRETVSDPATVTRGDGTLTFVRAGAVVSISGNAGDLDGDGRDEILVSVGASAGVGEVQSFVVPGTTGPGTHDPADVGIEAGDRVAPIPDRDGDGVVELLDVAVGFEGGFLVNGPTRVLSGAAVIAVGAPGDATDLPALVQAPGALLAFADLGGPLPVLITGEVVGPPGEETEGILHLADEGGDEAFTTDPYPFVVSYTSTFARPRLVVGDQGTFLALAQGERSAARAYLWRVDDPCGALPTGTAPTTEVPPASTPVTSPAAAPITADATFTG</sequence>
<gene>
    <name evidence="2" type="ORF">PO878_09520</name>
</gene>
<reference evidence="2" key="1">
    <citation type="submission" date="2023-01" db="EMBL/GenBank/DDBJ databases">
        <title>The diversity of Class Acidimicrobiia in South China Sea sediment environments and the proposal of Iamia marina sp. nov., a novel species of the genus Iamia.</title>
        <authorList>
            <person name="He Y."/>
            <person name="Tian X."/>
        </authorList>
    </citation>
    <scope>NUCLEOTIDE SEQUENCE</scope>
    <source>
        <strain evidence="2">DSM 19957</strain>
    </source>
</reference>
<dbReference type="Proteomes" id="UP001216390">
    <property type="component" value="Chromosome"/>
</dbReference>
<dbReference type="PROSITE" id="PS00018">
    <property type="entry name" value="EF_HAND_1"/>
    <property type="match status" value="1"/>
</dbReference>
<protein>
    <submittedName>
        <fullName evidence="2">VCBS repeat-containing protein</fullName>
    </submittedName>
</protein>
<dbReference type="InterPro" id="IPR028994">
    <property type="entry name" value="Integrin_alpha_N"/>
</dbReference>
<name>A0AAF0BVK8_9ACTN</name>
<feature type="compositionally biased region" description="Low complexity" evidence="1">
    <location>
        <begin position="349"/>
        <end position="372"/>
    </location>
</feature>